<feature type="domain" description="DUF3857" evidence="1">
    <location>
        <begin position="73"/>
        <end position="201"/>
    </location>
</feature>
<name>A0A956LZF9_UNCEI</name>
<evidence type="ECO:0000259" key="1">
    <source>
        <dbReference type="Pfam" id="PF12969"/>
    </source>
</evidence>
<dbReference type="AlphaFoldDB" id="A0A956LZF9"/>
<dbReference type="InterPro" id="IPR024618">
    <property type="entry name" value="DUF3857"/>
</dbReference>
<evidence type="ECO:0000313" key="2">
    <source>
        <dbReference type="EMBL" id="MCA9727447.1"/>
    </source>
</evidence>
<gene>
    <name evidence="2" type="ORF">KC729_07175</name>
</gene>
<accession>A0A956LZF9</accession>
<dbReference type="Proteomes" id="UP000697710">
    <property type="component" value="Unassembled WGS sequence"/>
</dbReference>
<reference evidence="2" key="2">
    <citation type="journal article" date="2021" name="Microbiome">
        <title>Successional dynamics and alternative stable states in a saline activated sludge microbial community over 9 years.</title>
        <authorList>
            <person name="Wang Y."/>
            <person name="Ye J."/>
            <person name="Ju F."/>
            <person name="Liu L."/>
            <person name="Boyd J.A."/>
            <person name="Deng Y."/>
            <person name="Parks D.H."/>
            <person name="Jiang X."/>
            <person name="Yin X."/>
            <person name="Woodcroft B.J."/>
            <person name="Tyson G.W."/>
            <person name="Hugenholtz P."/>
            <person name="Polz M.F."/>
            <person name="Zhang T."/>
        </authorList>
    </citation>
    <scope>NUCLEOTIDE SEQUENCE</scope>
    <source>
        <strain evidence="2">HKST-UBA01</strain>
    </source>
</reference>
<sequence length="441" mass="48450">MRIRVRAGGEILLAAICMIATIALSPARAFEPDEVKAIVRNPASAETYPGAGGVWLAIERRIEIDGAGNLHGFDHRIARVLDSDWGAEHFSPYVRTYAGEYQSVRILVARVWQSVEKFEDLPPDAVRHLPSAKTEDAAPYAKIVDLTAEFPQLEPGSTVEVLTEYYERTRPGDLNVRSFEYLFGAEEPVVEQQLHLSHPAAFDPAMESLGDSLFFQPKRLGSGRSFDWLTGRLSAQGFRVEDALTSRSPAPESALPEDTRLTVYAGSVWEYLSGYYGRNWDREIGSGDPDITLGVGDIVGDVTGADARVDAIENWVQTEVRTLRLTHQLLGMTPIAPGEIYRAHAGAPRDKAALMIALLAAVGIRGEPVLVRTRTGPWLRDLAAPEQLDRFLVRVFLPGGGERWCDPVESETPLPPSEGLNILMEGSDERGLIPFPGRAGR</sequence>
<comment type="caution">
    <text evidence="2">The sequence shown here is derived from an EMBL/GenBank/DDBJ whole genome shotgun (WGS) entry which is preliminary data.</text>
</comment>
<proteinExistence type="predicted"/>
<dbReference type="Pfam" id="PF12969">
    <property type="entry name" value="DUF3857"/>
    <property type="match status" value="1"/>
</dbReference>
<protein>
    <submittedName>
        <fullName evidence="2">DUF3857 domain-containing protein</fullName>
    </submittedName>
</protein>
<dbReference type="EMBL" id="JAGQHR010000167">
    <property type="protein sequence ID" value="MCA9727447.1"/>
    <property type="molecule type" value="Genomic_DNA"/>
</dbReference>
<reference evidence="2" key="1">
    <citation type="submission" date="2020-04" db="EMBL/GenBank/DDBJ databases">
        <authorList>
            <person name="Zhang T."/>
        </authorList>
    </citation>
    <scope>NUCLEOTIDE SEQUENCE</scope>
    <source>
        <strain evidence="2">HKST-UBA01</strain>
    </source>
</reference>
<dbReference type="Gene3D" id="3.10.620.30">
    <property type="match status" value="1"/>
</dbReference>
<organism evidence="2 3">
    <name type="scientific">Eiseniibacteriota bacterium</name>
    <dbReference type="NCBI Taxonomy" id="2212470"/>
    <lineage>
        <taxon>Bacteria</taxon>
        <taxon>Candidatus Eiseniibacteriota</taxon>
    </lineage>
</organism>
<dbReference type="Gene3D" id="2.60.40.3140">
    <property type="match status" value="1"/>
</dbReference>
<evidence type="ECO:0000313" key="3">
    <source>
        <dbReference type="Proteomes" id="UP000697710"/>
    </source>
</evidence>